<dbReference type="EMBL" id="VLTL01000005">
    <property type="protein sequence ID" value="KAA0171612.1"/>
    <property type="molecule type" value="Genomic_DNA"/>
</dbReference>
<dbReference type="PROSITE" id="PS00571">
    <property type="entry name" value="AMIDASES"/>
    <property type="match status" value="1"/>
</dbReference>
<protein>
    <recommendedName>
        <fullName evidence="2">Amidase domain-containing protein</fullName>
    </recommendedName>
</protein>
<comment type="caution">
    <text evidence="3">The sequence shown here is derived from an EMBL/GenBank/DDBJ whole genome shotgun (WGS) entry which is preliminary data.</text>
</comment>
<sequence length="466" mass="47825">MRAAVIARCRGAAPLAARSARDDGCRFVSSLPNDACELIATVGESEQAAGDMFRRFVRRARAAEPSLNAYVDLAKEEEEDGPTGPVTGLLGGVPLGAKASFCVEGTVSDACSDVLDRYRPPYTATAPARLLESGCRLVGKHNQDEFAMGAANLYSAAGPAVNPHSPGLLDDARHKAILTPGGSSGGSAAAVAAGSCLVALGSDTGGSVRLPAAYCGVVGLKPTYGRLSRHGLIAFASSLDTPGVLARTALPAYYVLAPAEAASNLSRFDGVRYGLRAEGAAPAEGEGDAAGRSTGGLERMYTATRSEGFGPEVQRRILAGNFVLSAEAKSSYYDAAVAARRALRLAMEGLFGQGGVDLVLTPTAPDMPADITAAVKAGQSSGAAVADPLAQYLGDVMTVAANLADLPAVSVPVGMTELSGSGASLPTGLQLMAARQDERTLLHAAAVLEWYAPFATRAVWPWDERA</sequence>
<gene>
    <name evidence="3" type="ORF">FNF28_00545</name>
</gene>
<feature type="domain" description="Amidase" evidence="2">
    <location>
        <begin position="249"/>
        <end position="442"/>
    </location>
</feature>
<dbReference type="InterPro" id="IPR023631">
    <property type="entry name" value="Amidase_dom"/>
</dbReference>
<evidence type="ECO:0000259" key="2">
    <source>
        <dbReference type="Pfam" id="PF01425"/>
    </source>
</evidence>
<evidence type="ECO:0000313" key="3">
    <source>
        <dbReference type="EMBL" id="KAA0171612.1"/>
    </source>
</evidence>
<comment type="similarity">
    <text evidence="1">Belongs to the amidase family.</text>
</comment>
<dbReference type="PANTHER" id="PTHR11895:SF7">
    <property type="entry name" value="GLUTAMYL-TRNA(GLN) AMIDOTRANSFERASE SUBUNIT A, MITOCHONDRIAL"/>
    <property type="match status" value="1"/>
</dbReference>
<name>A0A5A8E1J0_CAFRO</name>
<feature type="domain" description="Amidase" evidence="2">
    <location>
        <begin position="53"/>
        <end position="248"/>
    </location>
</feature>
<dbReference type="GO" id="GO:0050567">
    <property type="term" value="F:glutaminyl-tRNA synthase (glutamine-hydrolyzing) activity"/>
    <property type="evidence" value="ECO:0007669"/>
    <property type="project" value="TreeGrafter"/>
</dbReference>
<accession>A0A5A8E1J0</accession>
<dbReference type="PANTHER" id="PTHR11895">
    <property type="entry name" value="TRANSAMIDASE"/>
    <property type="match status" value="1"/>
</dbReference>
<dbReference type="InterPro" id="IPR000120">
    <property type="entry name" value="Amidase"/>
</dbReference>
<proteinExistence type="inferred from homology"/>
<dbReference type="InterPro" id="IPR036928">
    <property type="entry name" value="AS_sf"/>
</dbReference>
<dbReference type="Pfam" id="PF01425">
    <property type="entry name" value="Amidase"/>
    <property type="match status" value="2"/>
</dbReference>
<organism evidence="3">
    <name type="scientific">Cafeteria roenbergensis</name>
    <name type="common">Marine flagellate</name>
    <dbReference type="NCBI Taxonomy" id="33653"/>
    <lineage>
        <taxon>Eukaryota</taxon>
        <taxon>Sar</taxon>
        <taxon>Stramenopiles</taxon>
        <taxon>Bigyra</taxon>
        <taxon>Opalozoa</taxon>
        <taxon>Bicosoecida</taxon>
        <taxon>Cafeteriaceae</taxon>
        <taxon>Cafeteria</taxon>
    </lineage>
</organism>
<dbReference type="InterPro" id="IPR020556">
    <property type="entry name" value="Amidase_CS"/>
</dbReference>
<reference evidence="3" key="1">
    <citation type="submission" date="2019-07" db="EMBL/GenBank/DDBJ databases">
        <title>Genomes of Cafeteria roenbergensis.</title>
        <authorList>
            <person name="Fischer M.G."/>
            <person name="Hackl T."/>
            <person name="Roman M."/>
        </authorList>
    </citation>
    <scope>NUCLEOTIDE SEQUENCE [LARGE SCALE GENOMIC DNA]</scope>
    <source>
        <strain evidence="3">RCC970-E3</strain>
    </source>
</reference>
<evidence type="ECO:0000256" key="1">
    <source>
        <dbReference type="ARBA" id="ARBA00009199"/>
    </source>
</evidence>
<dbReference type="Gene3D" id="3.90.1300.10">
    <property type="entry name" value="Amidase signature (AS) domain"/>
    <property type="match status" value="2"/>
</dbReference>
<dbReference type="Proteomes" id="UP000324907">
    <property type="component" value="Unassembled WGS sequence"/>
</dbReference>
<dbReference type="SUPFAM" id="SSF75304">
    <property type="entry name" value="Amidase signature (AS) enzymes"/>
    <property type="match status" value="1"/>
</dbReference>
<dbReference type="AlphaFoldDB" id="A0A5A8E1J0"/>